<comment type="caution">
    <text evidence="1">The sequence shown here is derived from an EMBL/GenBank/DDBJ whole genome shotgun (WGS) entry which is preliminary data.</text>
</comment>
<accession>A0AAD3SZG3</accession>
<keyword evidence="2" id="KW-1185">Reference proteome</keyword>
<dbReference type="Proteomes" id="UP001279734">
    <property type="component" value="Unassembled WGS sequence"/>
</dbReference>
<sequence length="84" mass="9569">MCQDINSGGATEKTERYCLAMKVVARVTLLWIKMSSNRHANGRGAAVERCRDVLGCEVEKESRCNRLRYQLLTEIFIMCRDVNG</sequence>
<proteinExistence type="predicted"/>
<organism evidence="1 2">
    <name type="scientific">Nepenthes gracilis</name>
    <name type="common">Slender pitcher plant</name>
    <dbReference type="NCBI Taxonomy" id="150966"/>
    <lineage>
        <taxon>Eukaryota</taxon>
        <taxon>Viridiplantae</taxon>
        <taxon>Streptophyta</taxon>
        <taxon>Embryophyta</taxon>
        <taxon>Tracheophyta</taxon>
        <taxon>Spermatophyta</taxon>
        <taxon>Magnoliopsida</taxon>
        <taxon>eudicotyledons</taxon>
        <taxon>Gunneridae</taxon>
        <taxon>Pentapetalae</taxon>
        <taxon>Caryophyllales</taxon>
        <taxon>Nepenthaceae</taxon>
        <taxon>Nepenthes</taxon>
    </lineage>
</organism>
<dbReference type="AlphaFoldDB" id="A0AAD3SZG3"/>
<protein>
    <submittedName>
        <fullName evidence="1">Uncharacterized protein</fullName>
    </submittedName>
</protein>
<gene>
    <name evidence="1" type="ORF">Nepgr_021450</name>
</gene>
<evidence type="ECO:0000313" key="1">
    <source>
        <dbReference type="EMBL" id="GMH19609.1"/>
    </source>
</evidence>
<dbReference type="EMBL" id="BSYO01000021">
    <property type="protein sequence ID" value="GMH19609.1"/>
    <property type="molecule type" value="Genomic_DNA"/>
</dbReference>
<name>A0AAD3SZG3_NEPGR</name>
<evidence type="ECO:0000313" key="2">
    <source>
        <dbReference type="Proteomes" id="UP001279734"/>
    </source>
</evidence>
<reference evidence="1" key="1">
    <citation type="submission" date="2023-05" db="EMBL/GenBank/DDBJ databases">
        <title>Nepenthes gracilis genome sequencing.</title>
        <authorList>
            <person name="Fukushima K."/>
        </authorList>
    </citation>
    <scope>NUCLEOTIDE SEQUENCE</scope>
    <source>
        <strain evidence="1">SING2019-196</strain>
    </source>
</reference>